<sequence length="130" mass="14592">MLSDNVPDNNAGILYAKHRAKRCKCVARILGVRNLRVNEKIWKEGNWIFGNLTHNEIQRKHFTSVFCGGSWASGNLTHTTQALFYVGFLLGRGYHSSRADPFVPKHGSPTLKNGIDLPVLHEEHSTTPLL</sequence>
<dbReference type="AlphaFoldDB" id="A0A2H1WAJ2"/>
<proteinExistence type="predicted"/>
<evidence type="ECO:0000313" key="1">
    <source>
        <dbReference type="EMBL" id="SOQ50073.1"/>
    </source>
</evidence>
<dbReference type="EMBL" id="ODYU01007371">
    <property type="protein sequence ID" value="SOQ50073.1"/>
    <property type="molecule type" value="Genomic_DNA"/>
</dbReference>
<reference evidence="1" key="1">
    <citation type="submission" date="2016-07" db="EMBL/GenBank/DDBJ databases">
        <authorList>
            <person name="Bretaudeau A."/>
        </authorList>
    </citation>
    <scope>NUCLEOTIDE SEQUENCE</scope>
    <source>
        <strain evidence="1">Rice</strain>
        <tissue evidence="1">Whole body</tissue>
    </source>
</reference>
<organism evidence="1">
    <name type="scientific">Spodoptera frugiperda</name>
    <name type="common">Fall armyworm</name>
    <dbReference type="NCBI Taxonomy" id="7108"/>
    <lineage>
        <taxon>Eukaryota</taxon>
        <taxon>Metazoa</taxon>
        <taxon>Ecdysozoa</taxon>
        <taxon>Arthropoda</taxon>
        <taxon>Hexapoda</taxon>
        <taxon>Insecta</taxon>
        <taxon>Pterygota</taxon>
        <taxon>Neoptera</taxon>
        <taxon>Endopterygota</taxon>
        <taxon>Lepidoptera</taxon>
        <taxon>Glossata</taxon>
        <taxon>Ditrysia</taxon>
        <taxon>Noctuoidea</taxon>
        <taxon>Noctuidae</taxon>
        <taxon>Amphipyrinae</taxon>
        <taxon>Spodoptera</taxon>
    </lineage>
</organism>
<name>A0A2H1WAJ2_SPOFR</name>
<protein>
    <submittedName>
        <fullName evidence="1">SFRICE_038490</fullName>
    </submittedName>
</protein>
<accession>A0A2H1WAJ2</accession>
<gene>
    <name evidence="1" type="ORF">SFRICE_038490</name>
</gene>